<evidence type="ECO:0000313" key="3">
    <source>
        <dbReference type="Proteomes" id="UP000623172"/>
    </source>
</evidence>
<protein>
    <submittedName>
        <fullName evidence="2">Sporulation protein YqfD</fullName>
    </submittedName>
</protein>
<feature type="transmembrane region" description="Helical" evidence="1">
    <location>
        <begin position="89"/>
        <end position="109"/>
    </location>
</feature>
<keyword evidence="3" id="KW-1185">Reference proteome</keyword>
<evidence type="ECO:0000256" key="1">
    <source>
        <dbReference type="SAM" id="Phobius"/>
    </source>
</evidence>
<evidence type="ECO:0000313" key="2">
    <source>
        <dbReference type="EMBL" id="MBC8530912.1"/>
    </source>
</evidence>
<gene>
    <name evidence="2" type="primary">yqfD</name>
    <name evidence="2" type="ORF">H8696_03525</name>
</gene>
<dbReference type="RefSeq" id="WP_249314983.1">
    <property type="nucleotide sequence ID" value="NZ_JACRSR010000001.1"/>
</dbReference>
<keyword evidence="1" id="KW-1133">Transmembrane helix</keyword>
<dbReference type="AlphaFoldDB" id="A0A926HKF1"/>
<comment type="caution">
    <text evidence="2">The sequence shown here is derived from an EMBL/GenBank/DDBJ whole genome shotgun (WGS) entry which is preliminary data.</text>
</comment>
<organism evidence="2 3">
    <name type="scientific">Gehongia tenuis</name>
    <dbReference type="NCBI Taxonomy" id="2763655"/>
    <lineage>
        <taxon>Bacteria</taxon>
        <taxon>Bacillati</taxon>
        <taxon>Bacillota</taxon>
        <taxon>Clostridia</taxon>
        <taxon>Christensenellales</taxon>
        <taxon>Christensenellaceae</taxon>
        <taxon>Gehongia</taxon>
    </lineage>
</organism>
<dbReference type="Pfam" id="PF06898">
    <property type="entry name" value="YqfD"/>
    <property type="match status" value="1"/>
</dbReference>
<keyword evidence="1" id="KW-0812">Transmembrane</keyword>
<accession>A0A926HKF1</accession>
<proteinExistence type="predicted"/>
<reference evidence="2" key="1">
    <citation type="submission" date="2020-08" db="EMBL/GenBank/DDBJ databases">
        <title>Genome public.</title>
        <authorList>
            <person name="Liu C."/>
            <person name="Sun Q."/>
        </authorList>
    </citation>
    <scope>NUCLEOTIDE SEQUENCE</scope>
    <source>
        <strain evidence="2">NSJ-53</strain>
    </source>
</reference>
<name>A0A926HKF1_9FIRM</name>
<dbReference type="InterPro" id="IPR010690">
    <property type="entry name" value="YqfD"/>
</dbReference>
<dbReference type="Proteomes" id="UP000623172">
    <property type="component" value="Unassembled WGS sequence"/>
</dbReference>
<keyword evidence="1" id="KW-0472">Membrane</keyword>
<sequence>MTWFWRYLLGYVTVKISGLSLEKMLNLIGVEGIRIWGVKRPSHTVMTAKVGKGRLEALLDAASRSRCKVEILGRRGLPYLWHNLLKRKVLVFGVALFVAALIFLSSFIWDVEVVGTEKLDPAGIMAYLSSQNVKPGIRQSEVDFHVLADDILGAFPELSWVGISMKGMRLHVEVVEGEPKPEMIDESVPADIVAGRDAVVYEITALAGKAKVKAGDTVRKGDVLIEGVLGPEERQIRVRAKGTVLGRVYYEGTVVRNMNEDVAAETGRTAVRRYIDMGTWTVPVEGEKPDYADYELSQRRTPLLGKLYFPVYLVEEEYREVIRGVAEKDADSVAKAALEEAYQQALAQVPDPESVLERKDKVTVEGGELKATVYLEVSESIGVVEP</sequence>
<dbReference type="NCBIfam" id="TIGR02876">
    <property type="entry name" value="spore_yqfD"/>
    <property type="match status" value="1"/>
</dbReference>
<dbReference type="PIRSF" id="PIRSF029895">
    <property type="entry name" value="SpoIV"/>
    <property type="match status" value="1"/>
</dbReference>
<dbReference type="EMBL" id="JACRSR010000001">
    <property type="protein sequence ID" value="MBC8530912.1"/>
    <property type="molecule type" value="Genomic_DNA"/>
</dbReference>